<dbReference type="CDD" id="cd00075">
    <property type="entry name" value="HATPase"/>
    <property type="match status" value="1"/>
</dbReference>
<dbReference type="InterPro" id="IPR036097">
    <property type="entry name" value="HisK_dim/P_sf"/>
</dbReference>
<dbReference type="Pfam" id="PF00512">
    <property type="entry name" value="HisKA"/>
    <property type="match status" value="1"/>
</dbReference>
<dbReference type="InterPro" id="IPR050398">
    <property type="entry name" value="HssS/ArlS-like"/>
</dbReference>
<organism evidence="17 18">
    <name type="scientific">Paenibacillus gansuensis</name>
    <dbReference type="NCBI Taxonomy" id="306542"/>
    <lineage>
        <taxon>Bacteria</taxon>
        <taxon>Bacillati</taxon>
        <taxon>Bacillota</taxon>
        <taxon>Bacilli</taxon>
        <taxon>Bacillales</taxon>
        <taxon>Paenibacillaceae</taxon>
        <taxon>Paenibacillus</taxon>
    </lineage>
</organism>
<dbReference type="Gene3D" id="1.10.8.500">
    <property type="entry name" value="HAMP domain in histidine kinase"/>
    <property type="match status" value="1"/>
</dbReference>
<dbReference type="InterPro" id="IPR029151">
    <property type="entry name" value="Sensor-like_sf"/>
</dbReference>
<dbReference type="SUPFAM" id="SSF158472">
    <property type="entry name" value="HAMP domain-like"/>
    <property type="match status" value="1"/>
</dbReference>
<evidence type="ECO:0000256" key="12">
    <source>
        <dbReference type="ARBA" id="ARBA00023012"/>
    </source>
</evidence>
<dbReference type="Gene3D" id="1.10.287.130">
    <property type="match status" value="1"/>
</dbReference>
<dbReference type="InterPro" id="IPR003594">
    <property type="entry name" value="HATPase_dom"/>
</dbReference>
<keyword evidence="13 14" id="KW-0472">Membrane</keyword>
<dbReference type="SUPFAM" id="SSF47384">
    <property type="entry name" value="Homodimeric domain of signal transducing histidine kinase"/>
    <property type="match status" value="1"/>
</dbReference>
<dbReference type="EMBL" id="JBHUME010000019">
    <property type="protein sequence ID" value="MFD2615469.1"/>
    <property type="molecule type" value="Genomic_DNA"/>
</dbReference>
<dbReference type="PANTHER" id="PTHR45528">
    <property type="entry name" value="SENSOR HISTIDINE KINASE CPXA"/>
    <property type="match status" value="1"/>
</dbReference>
<evidence type="ECO:0000256" key="4">
    <source>
        <dbReference type="ARBA" id="ARBA00022475"/>
    </source>
</evidence>
<dbReference type="SMART" id="SM00304">
    <property type="entry name" value="HAMP"/>
    <property type="match status" value="1"/>
</dbReference>
<dbReference type="SMART" id="SM00387">
    <property type="entry name" value="HATPase_c"/>
    <property type="match status" value="1"/>
</dbReference>
<evidence type="ECO:0000256" key="11">
    <source>
        <dbReference type="ARBA" id="ARBA00022989"/>
    </source>
</evidence>
<evidence type="ECO:0000313" key="18">
    <source>
        <dbReference type="Proteomes" id="UP001597541"/>
    </source>
</evidence>
<gene>
    <name evidence="17" type="ORF">ACFSUF_23980</name>
</gene>
<keyword evidence="5" id="KW-0597">Phosphoprotein</keyword>
<evidence type="ECO:0000259" key="15">
    <source>
        <dbReference type="PROSITE" id="PS50109"/>
    </source>
</evidence>
<dbReference type="Gene3D" id="3.30.565.10">
    <property type="entry name" value="Histidine kinase-like ATPase, C-terminal domain"/>
    <property type="match status" value="1"/>
</dbReference>
<dbReference type="Pfam" id="PF02518">
    <property type="entry name" value="HATPase_c"/>
    <property type="match status" value="1"/>
</dbReference>
<evidence type="ECO:0000256" key="14">
    <source>
        <dbReference type="SAM" id="Phobius"/>
    </source>
</evidence>
<dbReference type="InterPro" id="IPR004358">
    <property type="entry name" value="Sig_transdc_His_kin-like_C"/>
</dbReference>
<evidence type="ECO:0000256" key="8">
    <source>
        <dbReference type="ARBA" id="ARBA00022741"/>
    </source>
</evidence>
<dbReference type="InterPro" id="IPR005467">
    <property type="entry name" value="His_kinase_dom"/>
</dbReference>
<comment type="catalytic activity">
    <reaction evidence="1">
        <text>ATP + protein L-histidine = ADP + protein N-phospho-L-histidine.</text>
        <dbReference type="EC" id="2.7.13.3"/>
    </reaction>
</comment>
<evidence type="ECO:0000256" key="6">
    <source>
        <dbReference type="ARBA" id="ARBA00022679"/>
    </source>
</evidence>
<dbReference type="SUPFAM" id="SSF103190">
    <property type="entry name" value="Sensory domain-like"/>
    <property type="match status" value="1"/>
</dbReference>
<keyword evidence="18" id="KW-1185">Reference proteome</keyword>
<dbReference type="Proteomes" id="UP001597541">
    <property type="component" value="Unassembled WGS sequence"/>
</dbReference>
<accession>A0ABW5PLQ5</accession>
<dbReference type="Pfam" id="PF00672">
    <property type="entry name" value="HAMP"/>
    <property type="match status" value="1"/>
</dbReference>
<evidence type="ECO:0000256" key="2">
    <source>
        <dbReference type="ARBA" id="ARBA00004651"/>
    </source>
</evidence>
<evidence type="ECO:0000256" key="1">
    <source>
        <dbReference type="ARBA" id="ARBA00000085"/>
    </source>
</evidence>
<feature type="domain" description="HAMP" evidence="16">
    <location>
        <begin position="188"/>
        <end position="240"/>
    </location>
</feature>
<keyword evidence="11 14" id="KW-1133">Transmembrane helix</keyword>
<evidence type="ECO:0000256" key="10">
    <source>
        <dbReference type="ARBA" id="ARBA00022840"/>
    </source>
</evidence>
<dbReference type="InterPro" id="IPR003661">
    <property type="entry name" value="HisK_dim/P_dom"/>
</dbReference>
<keyword evidence="6" id="KW-0808">Transferase</keyword>
<reference evidence="18" key="1">
    <citation type="journal article" date="2019" name="Int. J. Syst. Evol. Microbiol.">
        <title>The Global Catalogue of Microorganisms (GCM) 10K type strain sequencing project: providing services to taxonomists for standard genome sequencing and annotation.</title>
        <authorList>
            <consortium name="The Broad Institute Genomics Platform"/>
            <consortium name="The Broad Institute Genome Sequencing Center for Infectious Disease"/>
            <person name="Wu L."/>
            <person name="Ma J."/>
        </authorList>
    </citation>
    <scope>NUCLEOTIDE SEQUENCE [LARGE SCALE GENOMIC DNA]</scope>
    <source>
        <strain evidence="18">KCTC 3950</strain>
    </source>
</reference>
<evidence type="ECO:0000256" key="3">
    <source>
        <dbReference type="ARBA" id="ARBA00012438"/>
    </source>
</evidence>
<keyword evidence="7 14" id="KW-0812">Transmembrane</keyword>
<keyword evidence="12" id="KW-0902">Two-component regulatory system</keyword>
<keyword evidence="9" id="KW-0418">Kinase</keyword>
<feature type="transmembrane region" description="Helical" evidence="14">
    <location>
        <begin position="164"/>
        <end position="187"/>
    </location>
</feature>
<evidence type="ECO:0000259" key="16">
    <source>
        <dbReference type="PROSITE" id="PS50885"/>
    </source>
</evidence>
<dbReference type="InterPro" id="IPR003660">
    <property type="entry name" value="HAMP_dom"/>
</dbReference>
<evidence type="ECO:0000313" key="17">
    <source>
        <dbReference type="EMBL" id="MFD2615469.1"/>
    </source>
</evidence>
<comment type="subcellular location">
    <subcellularLocation>
        <location evidence="2">Cell membrane</location>
        <topology evidence="2">Multi-pass membrane protein</topology>
    </subcellularLocation>
</comment>
<comment type="caution">
    <text evidence="17">The sequence shown here is derived from an EMBL/GenBank/DDBJ whole genome shotgun (WGS) entry which is preliminary data.</text>
</comment>
<evidence type="ECO:0000256" key="13">
    <source>
        <dbReference type="ARBA" id="ARBA00023136"/>
    </source>
</evidence>
<dbReference type="RefSeq" id="WP_377607376.1">
    <property type="nucleotide sequence ID" value="NZ_JBHUME010000019.1"/>
</dbReference>
<dbReference type="SUPFAM" id="SSF55874">
    <property type="entry name" value="ATPase domain of HSP90 chaperone/DNA topoisomerase II/histidine kinase"/>
    <property type="match status" value="1"/>
</dbReference>
<evidence type="ECO:0000256" key="5">
    <source>
        <dbReference type="ARBA" id="ARBA00022553"/>
    </source>
</evidence>
<dbReference type="PROSITE" id="PS50885">
    <property type="entry name" value="HAMP"/>
    <property type="match status" value="1"/>
</dbReference>
<sequence length="470" mass="51931">MKSLRSRIVLNFGVIIVSVVLVLSSLFVTAVRQYYYGSAEQALDERASVYTALYSKYLWDRSLVDKSRYILENLTEDDFTKVEVVDLQGRLIIDSNGFSSEDLPITSDIASAVEGKRGTWTGTPAGGMERIMAVTYPLRDKGQVVGVIRYTTSIADIDAAVRTITVVTIGLCVAIIILSLFTSLLLARRMIRPVQELTQTARVMARGDFHHRAVKRNDDEIGHLADTMNYMAEEIERNEKLKSDFISSVSHELRTPLTSIKGWSETLMSGGLEERDELLMGLSVISRESQRLTGLVEDLLDFSKLQSPAARIESEPVDVRRLLSQMAEQYAVERSRRGIRLETSGPEEPLYVSGDADRLRQVLLNLIENAIKFTAEDGLIRVTAEAEGAETVRLQVSDSGAGISPEDLPYVTRKFYKGDKKRSGSGLGLAISQEIVQLHCGTMELQSRLGEGTVVTVRLPRLLPAPGGGA</sequence>
<evidence type="ECO:0000256" key="9">
    <source>
        <dbReference type="ARBA" id="ARBA00022777"/>
    </source>
</evidence>
<dbReference type="SMART" id="SM00388">
    <property type="entry name" value="HisKA"/>
    <property type="match status" value="1"/>
</dbReference>
<dbReference type="PRINTS" id="PR00344">
    <property type="entry name" value="BCTRLSENSOR"/>
</dbReference>
<proteinExistence type="predicted"/>
<protein>
    <recommendedName>
        <fullName evidence="3">histidine kinase</fullName>
        <ecNumber evidence="3">2.7.13.3</ecNumber>
    </recommendedName>
</protein>
<evidence type="ECO:0000256" key="7">
    <source>
        <dbReference type="ARBA" id="ARBA00022692"/>
    </source>
</evidence>
<feature type="domain" description="Histidine kinase" evidence="15">
    <location>
        <begin position="248"/>
        <end position="463"/>
    </location>
</feature>
<dbReference type="PROSITE" id="PS50109">
    <property type="entry name" value="HIS_KIN"/>
    <property type="match status" value="1"/>
</dbReference>
<dbReference type="PANTHER" id="PTHR45528:SF1">
    <property type="entry name" value="SENSOR HISTIDINE KINASE CPXA"/>
    <property type="match status" value="1"/>
</dbReference>
<dbReference type="InterPro" id="IPR036890">
    <property type="entry name" value="HATPase_C_sf"/>
</dbReference>
<dbReference type="Gene3D" id="3.30.450.20">
    <property type="entry name" value="PAS domain"/>
    <property type="match status" value="1"/>
</dbReference>
<name>A0ABW5PLQ5_9BACL</name>
<keyword evidence="4" id="KW-1003">Cell membrane</keyword>
<keyword evidence="8" id="KW-0547">Nucleotide-binding</keyword>
<dbReference type="CDD" id="cd00082">
    <property type="entry name" value="HisKA"/>
    <property type="match status" value="1"/>
</dbReference>
<dbReference type="GO" id="GO:0005524">
    <property type="term" value="F:ATP binding"/>
    <property type="evidence" value="ECO:0007669"/>
    <property type="project" value="UniProtKB-KW"/>
</dbReference>
<feature type="transmembrane region" description="Helical" evidence="14">
    <location>
        <begin position="12"/>
        <end position="35"/>
    </location>
</feature>
<keyword evidence="10 17" id="KW-0067">ATP-binding</keyword>
<dbReference type="EC" id="2.7.13.3" evidence="3"/>
<dbReference type="CDD" id="cd06225">
    <property type="entry name" value="HAMP"/>
    <property type="match status" value="1"/>
</dbReference>